<organism evidence="1 2">
    <name type="scientific">Golovinomyces cichoracearum</name>
    <dbReference type="NCBI Taxonomy" id="62708"/>
    <lineage>
        <taxon>Eukaryota</taxon>
        <taxon>Fungi</taxon>
        <taxon>Dikarya</taxon>
        <taxon>Ascomycota</taxon>
        <taxon>Pezizomycotina</taxon>
        <taxon>Leotiomycetes</taxon>
        <taxon>Erysiphales</taxon>
        <taxon>Erysiphaceae</taxon>
        <taxon>Golovinomyces</taxon>
    </lineage>
</organism>
<name>A0A420J1R3_9PEZI</name>
<keyword evidence="2" id="KW-1185">Reference proteome</keyword>
<dbReference type="EMBL" id="MCBQ01004275">
    <property type="protein sequence ID" value="RKF80740.1"/>
    <property type="molecule type" value="Genomic_DNA"/>
</dbReference>
<dbReference type="AlphaFoldDB" id="A0A420J1R3"/>
<dbReference type="Proteomes" id="UP000283383">
    <property type="component" value="Unassembled WGS sequence"/>
</dbReference>
<reference evidence="1 2" key="1">
    <citation type="journal article" date="2018" name="BMC Genomics">
        <title>Comparative genome analyses reveal sequence features reflecting distinct modes of host-adaptation between dicot and monocot powdery mildew.</title>
        <authorList>
            <person name="Wu Y."/>
            <person name="Ma X."/>
            <person name="Pan Z."/>
            <person name="Kale S.D."/>
            <person name="Song Y."/>
            <person name="King H."/>
            <person name="Zhang Q."/>
            <person name="Presley C."/>
            <person name="Deng X."/>
            <person name="Wei C.I."/>
            <person name="Xiao S."/>
        </authorList>
    </citation>
    <scope>NUCLEOTIDE SEQUENCE [LARGE SCALE GENOMIC DNA]</scope>
    <source>
        <strain evidence="1">UMSG3</strain>
    </source>
</reference>
<evidence type="ECO:0000313" key="1">
    <source>
        <dbReference type="EMBL" id="RKF80740.1"/>
    </source>
</evidence>
<gene>
    <name evidence="1" type="ORF">GcM3_042043</name>
</gene>
<evidence type="ECO:0000313" key="2">
    <source>
        <dbReference type="Proteomes" id="UP000283383"/>
    </source>
</evidence>
<sequence>MASTTPIFAIDPEEKNLADALTRERDEIDTLNATKRNHRLQQHLRDDQIDKFFCKEIVPKKRMNSTNYNQLILVSFLHRLM</sequence>
<protein>
    <submittedName>
        <fullName evidence="1">Uncharacterized protein</fullName>
    </submittedName>
</protein>
<comment type="caution">
    <text evidence="1">The sequence shown here is derived from an EMBL/GenBank/DDBJ whole genome shotgun (WGS) entry which is preliminary data.</text>
</comment>
<proteinExistence type="predicted"/>
<accession>A0A420J1R3</accession>